<dbReference type="AlphaFoldDB" id="A0A4D6MP92"/>
<accession>A0A4D6MP92</accession>
<gene>
    <name evidence="2" type="ORF">DEO72_LG8g609</name>
</gene>
<proteinExistence type="predicted"/>
<reference evidence="2 3" key="1">
    <citation type="submission" date="2019-04" db="EMBL/GenBank/DDBJ databases">
        <title>An improved genome assembly and genetic linkage map for asparagus bean, Vigna unguiculata ssp. sesquipedialis.</title>
        <authorList>
            <person name="Xia Q."/>
            <person name="Zhang R."/>
            <person name="Dong Y."/>
        </authorList>
    </citation>
    <scope>NUCLEOTIDE SEQUENCE [LARGE SCALE GENOMIC DNA]</scope>
    <source>
        <tissue evidence="2">Leaf</tissue>
    </source>
</reference>
<organism evidence="2 3">
    <name type="scientific">Vigna unguiculata</name>
    <name type="common">Cowpea</name>
    <dbReference type="NCBI Taxonomy" id="3917"/>
    <lineage>
        <taxon>Eukaryota</taxon>
        <taxon>Viridiplantae</taxon>
        <taxon>Streptophyta</taxon>
        <taxon>Embryophyta</taxon>
        <taxon>Tracheophyta</taxon>
        <taxon>Spermatophyta</taxon>
        <taxon>Magnoliopsida</taxon>
        <taxon>eudicotyledons</taxon>
        <taxon>Gunneridae</taxon>
        <taxon>Pentapetalae</taxon>
        <taxon>rosids</taxon>
        <taxon>fabids</taxon>
        <taxon>Fabales</taxon>
        <taxon>Fabaceae</taxon>
        <taxon>Papilionoideae</taxon>
        <taxon>50 kb inversion clade</taxon>
        <taxon>NPAAA clade</taxon>
        <taxon>indigoferoid/millettioid clade</taxon>
        <taxon>Phaseoleae</taxon>
        <taxon>Vigna</taxon>
    </lineage>
</organism>
<protein>
    <submittedName>
        <fullName evidence="2">Uncharacterized protein</fullName>
    </submittedName>
</protein>
<dbReference type="Proteomes" id="UP000501690">
    <property type="component" value="Linkage Group LG8"/>
</dbReference>
<evidence type="ECO:0000313" key="2">
    <source>
        <dbReference type="EMBL" id="QCE02594.1"/>
    </source>
</evidence>
<name>A0A4D6MP92_VIGUN</name>
<dbReference type="EMBL" id="CP039352">
    <property type="protein sequence ID" value="QCE02594.1"/>
    <property type="molecule type" value="Genomic_DNA"/>
</dbReference>
<keyword evidence="3" id="KW-1185">Reference proteome</keyword>
<evidence type="ECO:0000313" key="3">
    <source>
        <dbReference type="Proteomes" id="UP000501690"/>
    </source>
</evidence>
<feature type="compositionally biased region" description="Polar residues" evidence="1">
    <location>
        <begin position="107"/>
        <end position="116"/>
    </location>
</feature>
<evidence type="ECO:0000256" key="1">
    <source>
        <dbReference type="SAM" id="MobiDB-lite"/>
    </source>
</evidence>
<feature type="region of interest" description="Disordered" evidence="1">
    <location>
        <begin position="88"/>
        <end position="125"/>
    </location>
</feature>
<sequence>MILICSERWKKEEESEGGGIAEGFLVGFASLTHSIPSQCSDNTNSKCVAACPSSPAASATYSSPIPPIPCGQFQYFLSYTLPTPPLAVSPPPLSPETTTSPSAARCGSTTSATPIPTTRGGDALLLGTPRRTRTTFFTRHCGIGK</sequence>